<dbReference type="InterPro" id="IPR028978">
    <property type="entry name" value="Chorismate_lyase_/UTRA_dom_sf"/>
</dbReference>
<dbReference type="PRINTS" id="PR00035">
    <property type="entry name" value="HTHGNTR"/>
</dbReference>
<dbReference type="InterPro" id="IPR000524">
    <property type="entry name" value="Tscrpt_reg_HTH_GntR"/>
</dbReference>
<keyword evidence="3" id="KW-0804">Transcription</keyword>
<comment type="caution">
    <text evidence="5">The sequence shown here is derived from an EMBL/GenBank/DDBJ whole genome shotgun (WGS) entry which is preliminary data.</text>
</comment>
<evidence type="ECO:0000256" key="1">
    <source>
        <dbReference type="ARBA" id="ARBA00023015"/>
    </source>
</evidence>
<dbReference type="SMART" id="SM00866">
    <property type="entry name" value="UTRA"/>
    <property type="match status" value="1"/>
</dbReference>
<dbReference type="InterPro" id="IPR011663">
    <property type="entry name" value="UTRA"/>
</dbReference>
<dbReference type="SUPFAM" id="SSF64288">
    <property type="entry name" value="Chorismate lyase-like"/>
    <property type="match status" value="1"/>
</dbReference>
<dbReference type="EMBL" id="JBDXSU010000001">
    <property type="protein sequence ID" value="MFB5188700.1"/>
    <property type="molecule type" value="Genomic_DNA"/>
</dbReference>
<proteinExistence type="predicted"/>
<dbReference type="CDD" id="cd07377">
    <property type="entry name" value="WHTH_GntR"/>
    <property type="match status" value="1"/>
</dbReference>
<dbReference type="InterPro" id="IPR036388">
    <property type="entry name" value="WH-like_DNA-bd_sf"/>
</dbReference>
<feature type="domain" description="HTH gntR-type" evidence="4">
    <location>
        <begin position="1"/>
        <end position="63"/>
    </location>
</feature>
<evidence type="ECO:0000313" key="5">
    <source>
        <dbReference type="EMBL" id="MFB5188700.1"/>
    </source>
</evidence>
<keyword evidence="6" id="KW-1185">Reference proteome</keyword>
<dbReference type="SMART" id="SM00345">
    <property type="entry name" value="HTH_GNTR"/>
    <property type="match status" value="1"/>
</dbReference>
<dbReference type="Gene3D" id="1.10.10.10">
    <property type="entry name" value="Winged helix-like DNA-binding domain superfamily/Winged helix DNA-binding domain"/>
    <property type="match status" value="1"/>
</dbReference>
<dbReference type="InterPro" id="IPR036390">
    <property type="entry name" value="WH_DNA-bd_sf"/>
</dbReference>
<reference evidence="5 6" key="1">
    <citation type="journal article" date="2024" name="Int. J. Mol. Sci.">
        <title>Exploration of Alicyclobacillus spp. Genome in Search of Antibiotic Resistance.</title>
        <authorList>
            <person name="Bucka-Kolendo J."/>
            <person name="Kiousi D.E."/>
            <person name="Dekowska A."/>
            <person name="Mikolajczuk-Szczyrba A."/>
            <person name="Karadedos D.M."/>
            <person name="Michael P."/>
            <person name="Galanis A."/>
            <person name="Sokolowska B."/>
        </authorList>
    </citation>
    <scope>NUCLEOTIDE SEQUENCE [LARGE SCALE GENOMIC DNA]</scope>
    <source>
        <strain evidence="5 6">KKP 3000</strain>
    </source>
</reference>
<name>A0ABV5AA34_9BACL</name>
<dbReference type="Gene3D" id="3.40.1410.10">
    <property type="entry name" value="Chorismate lyase-like"/>
    <property type="match status" value="1"/>
</dbReference>
<evidence type="ECO:0000313" key="6">
    <source>
        <dbReference type="Proteomes" id="UP001579974"/>
    </source>
</evidence>
<dbReference type="Proteomes" id="UP001579974">
    <property type="component" value="Unassembled WGS sequence"/>
</dbReference>
<dbReference type="Pfam" id="PF07702">
    <property type="entry name" value="UTRA"/>
    <property type="match status" value="1"/>
</dbReference>
<dbReference type="InterPro" id="IPR050679">
    <property type="entry name" value="Bact_HTH_transcr_reg"/>
</dbReference>
<keyword evidence="1" id="KW-0805">Transcription regulation</keyword>
<dbReference type="Pfam" id="PF00392">
    <property type="entry name" value="GntR"/>
    <property type="match status" value="1"/>
</dbReference>
<keyword evidence="2" id="KW-0238">DNA-binding</keyword>
<dbReference type="PANTHER" id="PTHR44846">
    <property type="entry name" value="MANNOSYL-D-GLYCERATE TRANSPORT/METABOLISM SYSTEM REPRESSOR MNGR-RELATED"/>
    <property type="match status" value="1"/>
</dbReference>
<dbReference type="SUPFAM" id="SSF46785">
    <property type="entry name" value="Winged helix' DNA-binding domain"/>
    <property type="match status" value="1"/>
</dbReference>
<sequence length="227" mass="25923">MKDILRDKIESKVWKPDDLIDSEHQLMAQYKVSRNTVKKAIEDLVQEGLLNRVQGKGTFVSRPKIEHSLGGFYSFSKVLKAKGIEARDVVLSVEPKLCLPSIAGYLKISVGETVHELKRLRYAGNDPIIFETSYIPARIAEHIQESDLNNIGLYDLLQEKYNVSVVKAKESFEPVLIDKYESTMLHVKEGYPALLLDRIAFDISETPIEYCRSIVRGDRCKFYTELL</sequence>
<gene>
    <name evidence="5" type="ORF">KKP3000_001133</name>
</gene>
<dbReference type="PANTHER" id="PTHR44846:SF1">
    <property type="entry name" value="MANNOSYL-D-GLYCERATE TRANSPORT_METABOLISM SYSTEM REPRESSOR MNGR-RELATED"/>
    <property type="match status" value="1"/>
</dbReference>
<evidence type="ECO:0000256" key="3">
    <source>
        <dbReference type="ARBA" id="ARBA00023163"/>
    </source>
</evidence>
<accession>A0ABV5AA34</accession>
<dbReference type="RefSeq" id="WP_275476879.1">
    <property type="nucleotide sequence ID" value="NZ_JBDXSU010000001.1"/>
</dbReference>
<evidence type="ECO:0000259" key="4">
    <source>
        <dbReference type="PROSITE" id="PS50949"/>
    </source>
</evidence>
<protein>
    <submittedName>
        <fullName evidence="5">GntR family transcriptional regulator</fullName>
    </submittedName>
</protein>
<dbReference type="PROSITE" id="PS50949">
    <property type="entry name" value="HTH_GNTR"/>
    <property type="match status" value="1"/>
</dbReference>
<evidence type="ECO:0000256" key="2">
    <source>
        <dbReference type="ARBA" id="ARBA00023125"/>
    </source>
</evidence>
<organism evidence="5 6">
    <name type="scientific">Alicyclobacillus fastidiosus</name>
    <dbReference type="NCBI Taxonomy" id="392011"/>
    <lineage>
        <taxon>Bacteria</taxon>
        <taxon>Bacillati</taxon>
        <taxon>Bacillota</taxon>
        <taxon>Bacilli</taxon>
        <taxon>Bacillales</taxon>
        <taxon>Alicyclobacillaceae</taxon>
        <taxon>Alicyclobacillus</taxon>
    </lineage>
</organism>